<reference evidence="3" key="2">
    <citation type="submission" date="2025-08" db="UniProtKB">
        <authorList>
            <consortium name="Ensembl"/>
        </authorList>
    </citation>
    <scope>IDENTIFICATION</scope>
</reference>
<keyword evidence="1" id="KW-0732">Signal</keyword>
<sequence length="160" mass="18145">SPQFLFSPVSMLIALTCLLLPQSLKFPAHHVFKPSQFCVSCRFIVSMSACSLLKTLQKSSACFSHSSTVRDEMNRVLANRTGLENGVWIGLERSMFGTDVNWMWASGSRAENPGWNFSFPVDRWNNHCGKAIWLNESREIKLLDENCHEKLPYICQGELS</sequence>
<evidence type="ECO:0000313" key="4">
    <source>
        <dbReference type="Proteomes" id="UP000694548"/>
    </source>
</evidence>
<keyword evidence="4" id="KW-1185">Reference proteome</keyword>
<dbReference type="Gene3D" id="3.10.100.10">
    <property type="entry name" value="Mannose-Binding Protein A, subunit A"/>
    <property type="match status" value="1"/>
</dbReference>
<dbReference type="InterPro" id="IPR016186">
    <property type="entry name" value="C-type_lectin-like/link_sf"/>
</dbReference>
<dbReference type="CDD" id="cd00037">
    <property type="entry name" value="CLECT"/>
    <property type="match status" value="1"/>
</dbReference>
<dbReference type="Pfam" id="PF00059">
    <property type="entry name" value="Lectin_C"/>
    <property type="match status" value="1"/>
</dbReference>
<evidence type="ECO:0000313" key="3">
    <source>
        <dbReference type="Ensembl" id="ENSNFUP00015008036.1"/>
    </source>
</evidence>
<dbReference type="Proteomes" id="UP000694548">
    <property type="component" value="Chromosome sgr06"/>
</dbReference>
<organism evidence="3 4">
    <name type="scientific">Nothobranchius furzeri</name>
    <name type="common">Turquoise killifish</name>
    <dbReference type="NCBI Taxonomy" id="105023"/>
    <lineage>
        <taxon>Eukaryota</taxon>
        <taxon>Metazoa</taxon>
        <taxon>Chordata</taxon>
        <taxon>Craniata</taxon>
        <taxon>Vertebrata</taxon>
        <taxon>Euteleostomi</taxon>
        <taxon>Actinopterygii</taxon>
        <taxon>Neopterygii</taxon>
        <taxon>Teleostei</taxon>
        <taxon>Neoteleostei</taxon>
        <taxon>Acanthomorphata</taxon>
        <taxon>Ovalentaria</taxon>
        <taxon>Atherinomorphae</taxon>
        <taxon>Cyprinodontiformes</taxon>
        <taxon>Nothobranchiidae</taxon>
        <taxon>Nothobranchius</taxon>
    </lineage>
</organism>
<feature type="signal peptide" evidence="1">
    <location>
        <begin position="1"/>
        <end position="25"/>
    </location>
</feature>
<dbReference type="InterPro" id="IPR016187">
    <property type="entry name" value="CTDL_fold"/>
</dbReference>
<dbReference type="SUPFAM" id="SSF56436">
    <property type="entry name" value="C-type lectin-like"/>
    <property type="match status" value="1"/>
</dbReference>
<evidence type="ECO:0000256" key="1">
    <source>
        <dbReference type="SAM" id="SignalP"/>
    </source>
</evidence>
<feature type="chain" id="PRO_5034351623" description="C-type lectin domain-containing protein" evidence="1">
    <location>
        <begin position="26"/>
        <end position="160"/>
    </location>
</feature>
<reference evidence="3" key="3">
    <citation type="submission" date="2025-09" db="UniProtKB">
        <authorList>
            <consortium name="Ensembl"/>
        </authorList>
    </citation>
    <scope>IDENTIFICATION</scope>
</reference>
<proteinExistence type="predicted"/>
<protein>
    <recommendedName>
        <fullName evidence="2">C-type lectin domain-containing protein</fullName>
    </recommendedName>
</protein>
<dbReference type="GeneTree" id="ENSGT01110000267315"/>
<reference evidence="3" key="1">
    <citation type="submission" date="2014-08" db="EMBL/GenBank/DDBJ databases">
        <authorList>
            <person name="Senf B."/>
            <person name="Petzold A."/>
            <person name="Downie B.R."/>
            <person name="Koch P."/>
            <person name="Platzer M."/>
        </authorList>
    </citation>
    <scope>NUCLEOTIDE SEQUENCE [LARGE SCALE GENOMIC DNA]</scope>
    <source>
        <strain evidence="3">GRZ</strain>
    </source>
</reference>
<evidence type="ECO:0000259" key="2">
    <source>
        <dbReference type="PROSITE" id="PS50041"/>
    </source>
</evidence>
<dbReference type="InterPro" id="IPR001304">
    <property type="entry name" value="C-type_lectin-like"/>
</dbReference>
<dbReference type="AlphaFoldDB" id="A0A8C6KP82"/>
<dbReference type="PROSITE" id="PS50041">
    <property type="entry name" value="C_TYPE_LECTIN_2"/>
    <property type="match status" value="1"/>
</dbReference>
<dbReference type="Ensembl" id="ENSNFUT00015008455.1">
    <property type="protein sequence ID" value="ENSNFUP00015008036.1"/>
    <property type="gene ID" value="ENSNFUG00015003940.1"/>
</dbReference>
<accession>A0A8C6KP82</accession>
<name>A0A8C6KP82_NOTFU</name>
<feature type="domain" description="C-type lectin" evidence="2">
    <location>
        <begin position="68"/>
        <end position="156"/>
    </location>
</feature>